<evidence type="ECO:0000313" key="5">
    <source>
        <dbReference type="Proteomes" id="UP000250079"/>
    </source>
</evidence>
<dbReference type="KEGG" id="gai:IMCC3135_30045"/>
<accession>A0A2Z2P1H8</accession>
<evidence type="ECO:0000313" key="4">
    <source>
        <dbReference type="EMBL" id="ASJ76058.1"/>
    </source>
</evidence>
<feature type="region of interest" description="Disordered" evidence="1">
    <location>
        <begin position="159"/>
        <end position="186"/>
    </location>
</feature>
<reference evidence="4 5" key="1">
    <citation type="submission" date="2016-12" db="EMBL/GenBank/DDBJ databases">
        <authorList>
            <person name="Song W.-J."/>
            <person name="Kurnit D.M."/>
        </authorList>
    </citation>
    <scope>NUCLEOTIDE SEQUENCE [LARGE SCALE GENOMIC DNA]</scope>
    <source>
        <strain evidence="4 5">IMCC3135</strain>
    </source>
</reference>
<dbReference type="InterPro" id="IPR024498">
    <property type="entry name" value="DUF2786"/>
</dbReference>
<dbReference type="EMBL" id="CP018632">
    <property type="protein sequence ID" value="ASJ76058.1"/>
    <property type="molecule type" value="Genomic_DNA"/>
</dbReference>
<feature type="region of interest" description="Disordered" evidence="1">
    <location>
        <begin position="204"/>
        <end position="245"/>
    </location>
</feature>
<name>A0A2Z2P1H8_9GAMM</name>
<sequence length="245" mass="27006">MKTADREKLLTRIRKLYAMSRESESSPHEAEIAMRRCQSLMEKFGVTESDLETSEFGASGIGKDFRAVPAYVGVLGSAVALLHDCICVKSRSIEFRGFSIDAEVASLTYGYLSEVMERSLKLRKADGSVPPGRSASFDYRVGFSLAVLERARKIDKDRQAAEAALRNNRPDTPPDSDSSIPRGSSLTIRKREIVRENCMEGLVTGRPKRVRYRSGNAHSAGSDDGSRVSLDKQVTGRNNPALQES</sequence>
<dbReference type="Pfam" id="PF23771">
    <property type="entry name" value="DUF7168"/>
    <property type="match status" value="1"/>
</dbReference>
<keyword evidence="5" id="KW-1185">Reference proteome</keyword>
<evidence type="ECO:0000259" key="2">
    <source>
        <dbReference type="Pfam" id="PF10979"/>
    </source>
</evidence>
<feature type="compositionally biased region" description="Polar residues" evidence="1">
    <location>
        <begin position="235"/>
        <end position="245"/>
    </location>
</feature>
<gene>
    <name evidence="4" type="ORF">IMCC3135_30045</name>
</gene>
<proteinExistence type="predicted"/>
<evidence type="ECO:0000259" key="3">
    <source>
        <dbReference type="Pfam" id="PF23771"/>
    </source>
</evidence>
<protein>
    <submittedName>
        <fullName evidence="4">Uncharacterized protein</fullName>
    </submittedName>
</protein>
<dbReference type="Pfam" id="PF10979">
    <property type="entry name" value="DUF2786"/>
    <property type="match status" value="1"/>
</dbReference>
<feature type="domain" description="DUF7168" evidence="3">
    <location>
        <begin position="64"/>
        <end position="165"/>
    </location>
</feature>
<dbReference type="AlphaFoldDB" id="A0A2Z2P1H8"/>
<dbReference type="InterPro" id="IPR055592">
    <property type="entry name" value="DUF7168"/>
</dbReference>
<organism evidence="4 5">
    <name type="scientific">Granulosicoccus antarcticus IMCC3135</name>
    <dbReference type="NCBI Taxonomy" id="1192854"/>
    <lineage>
        <taxon>Bacteria</taxon>
        <taxon>Pseudomonadati</taxon>
        <taxon>Pseudomonadota</taxon>
        <taxon>Gammaproteobacteria</taxon>
        <taxon>Chromatiales</taxon>
        <taxon>Granulosicoccaceae</taxon>
        <taxon>Granulosicoccus</taxon>
    </lineage>
</organism>
<dbReference type="OrthoDB" id="7275531at2"/>
<dbReference type="RefSeq" id="WP_088920880.1">
    <property type="nucleotide sequence ID" value="NZ_CP018632.1"/>
</dbReference>
<feature type="domain" description="DUF2786" evidence="2">
    <location>
        <begin position="8"/>
        <end position="47"/>
    </location>
</feature>
<dbReference type="Proteomes" id="UP000250079">
    <property type="component" value="Chromosome"/>
</dbReference>
<evidence type="ECO:0000256" key="1">
    <source>
        <dbReference type="SAM" id="MobiDB-lite"/>
    </source>
</evidence>